<dbReference type="Proteomes" id="UP001139054">
    <property type="component" value="Unassembled WGS sequence"/>
</dbReference>
<name>A0A9X1UB79_9BRAD</name>
<dbReference type="Proteomes" id="UP001139012">
    <property type="component" value="Unassembled WGS sequence"/>
</dbReference>
<proteinExistence type="predicted"/>
<accession>A0A9X1UB79</accession>
<dbReference type="EMBL" id="JAKLUA010000015">
    <property type="protein sequence ID" value="MCG2671689.1"/>
    <property type="molecule type" value="Genomic_DNA"/>
</dbReference>
<gene>
    <name evidence="2" type="ORF">L6637_32530</name>
    <name evidence="1" type="ORF">L6654_29620</name>
</gene>
<reference evidence="1" key="1">
    <citation type="submission" date="2022-01" db="EMBL/GenBank/DDBJ databases">
        <title>Genome sequnece data of strain Bradyrhizobium sp. nov.</title>
        <authorList>
            <person name="Zhang J."/>
        </authorList>
    </citation>
    <scope>NUCLEOTIDE SEQUENCE</scope>
    <source>
        <strain evidence="2">WYCCWR 12774</strain>
        <strain evidence="1">WYCCWR 13023</strain>
    </source>
</reference>
<comment type="caution">
    <text evidence="1">The sequence shown here is derived from an EMBL/GenBank/DDBJ whole genome shotgun (WGS) entry which is preliminary data.</text>
</comment>
<evidence type="ECO:0000313" key="4">
    <source>
        <dbReference type="Proteomes" id="UP001139054"/>
    </source>
</evidence>
<organism evidence="1 4">
    <name type="scientific">Bradyrhizobium zhengyangense</name>
    <dbReference type="NCBI Taxonomy" id="2911009"/>
    <lineage>
        <taxon>Bacteria</taxon>
        <taxon>Pseudomonadati</taxon>
        <taxon>Pseudomonadota</taxon>
        <taxon>Alphaproteobacteria</taxon>
        <taxon>Hyphomicrobiales</taxon>
        <taxon>Nitrobacteraceae</taxon>
        <taxon>Bradyrhizobium</taxon>
    </lineage>
</organism>
<protein>
    <submittedName>
        <fullName evidence="1">Uncharacterized protein</fullName>
    </submittedName>
</protein>
<sequence>MQNFANAAFSPDTVEAMTAALRAALATLPEPVHSAHVNILAESILRTAKSGERDIVILQRIALMELQLTGRA</sequence>
<dbReference type="AlphaFoldDB" id="A0A9X1UB79"/>
<keyword evidence="3" id="KW-1185">Reference proteome</keyword>
<evidence type="ECO:0000313" key="3">
    <source>
        <dbReference type="Proteomes" id="UP001139012"/>
    </source>
</evidence>
<evidence type="ECO:0000313" key="1">
    <source>
        <dbReference type="EMBL" id="MCG2630796.1"/>
    </source>
</evidence>
<dbReference type="EMBL" id="JAKLTY010000023">
    <property type="protein sequence ID" value="MCG2630796.1"/>
    <property type="molecule type" value="Genomic_DNA"/>
</dbReference>
<dbReference type="RefSeq" id="WP_128962348.1">
    <property type="nucleotide sequence ID" value="NZ_JAKLTY010000023.1"/>
</dbReference>
<evidence type="ECO:0000313" key="2">
    <source>
        <dbReference type="EMBL" id="MCG2671689.1"/>
    </source>
</evidence>